<dbReference type="OrthoDB" id="6734276at2759"/>
<sequence>MSREQKVDQSVQTVIRVSPHVLDTVTDYATVTSDKKMQTLIATRPQDLNTQFYSMLCYTPFQDIREDALRVLELPRKPRLQIKSAAIGQDILRAAVDFSLVDDDGVGYICSEVMHRRALQSKPAFVDASVQTDLHIQPHILNESVAKVFMDSGIITNPIPTPCNSRKGSNKK</sequence>
<dbReference type="Proteomes" id="UP001152888">
    <property type="component" value="Unassembled WGS sequence"/>
</dbReference>
<evidence type="ECO:0000313" key="2">
    <source>
        <dbReference type="Proteomes" id="UP001152888"/>
    </source>
</evidence>
<dbReference type="AlphaFoldDB" id="A0A9P0K7R1"/>
<dbReference type="EMBL" id="CAKOFQ010006757">
    <property type="protein sequence ID" value="CAH1968799.1"/>
    <property type="molecule type" value="Genomic_DNA"/>
</dbReference>
<evidence type="ECO:0000313" key="1">
    <source>
        <dbReference type="EMBL" id="CAH1968799.1"/>
    </source>
</evidence>
<protein>
    <submittedName>
        <fullName evidence="1">Uncharacterized protein</fullName>
    </submittedName>
</protein>
<comment type="caution">
    <text evidence="1">The sequence shown here is derived from an EMBL/GenBank/DDBJ whole genome shotgun (WGS) entry which is preliminary data.</text>
</comment>
<reference evidence="1" key="1">
    <citation type="submission" date="2022-03" db="EMBL/GenBank/DDBJ databases">
        <authorList>
            <person name="Sayadi A."/>
        </authorList>
    </citation>
    <scope>NUCLEOTIDE SEQUENCE</scope>
</reference>
<keyword evidence="2" id="KW-1185">Reference proteome</keyword>
<organism evidence="1 2">
    <name type="scientific">Acanthoscelides obtectus</name>
    <name type="common">Bean weevil</name>
    <name type="synonym">Bruchus obtectus</name>
    <dbReference type="NCBI Taxonomy" id="200917"/>
    <lineage>
        <taxon>Eukaryota</taxon>
        <taxon>Metazoa</taxon>
        <taxon>Ecdysozoa</taxon>
        <taxon>Arthropoda</taxon>
        <taxon>Hexapoda</taxon>
        <taxon>Insecta</taxon>
        <taxon>Pterygota</taxon>
        <taxon>Neoptera</taxon>
        <taxon>Endopterygota</taxon>
        <taxon>Coleoptera</taxon>
        <taxon>Polyphaga</taxon>
        <taxon>Cucujiformia</taxon>
        <taxon>Chrysomeloidea</taxon>
        <taxon>Chrysomelidae</taxon>
        <taxon>Bruchinae</taxon>
        <taxon>Bruchini</taxon>
        <taxon>Acanthoscelides</taxon>
    </lineage>
</organism>
<name>A0A9P0K7R1_ACAOB</name>
<gene>
    <name evidence="1" type="ORF">ACAOBT_LOCUS8071</name>
</gene>
<proteinExistence type="predicted"/>
<accession>A0A9P0K7R1</accession>